<evidence type="ECO:0000313" key="3">
    <source>
        <dbReference type="WBParaSite" id="ASIM_0000597201-mRNA-1"/>
    </source>
</evidence>
<evidence type="ECO:0000256" key="1">
    <source>
        <dbReference type="ARBA" id="ARBA00010231"/>
    </source>
</evidence>
<name>A0A0M3JEC8_ANISI</name>
<dbReference type="GO" id="GO:0004610">
    <property type="term" value="F:phosphoacetylglucosamine mutase activity"/>
    <property type="evidence" value="ECO:0007669"/>
    <property type="project" value="TreeGrafter"/>
</dbReference>
<protein>
    <submittedName>
        <fullName evidence="3">LD02044p (inferred by orthology to a D. melanogaster protein)</fullName>
    </submittedName>
</protein>
<dbReference type="SUPFAM" id="SSF53738">
    <property type="entry name" value="Phosphoglucomutase, first 3 domains"/>
    <property type="match status" value="1"/>
</dbReference>
<reference evidence="3" key="1">
    <citation type="submission" date="2017-02" db="UniProtKB">
        <authorList>
            <consortium name="WormBaseParasite"/>
        </authorList>
    </citation>
    <scope>IDENTIFICATION</scope>
</reference>
<comment type="similarity">
    <text evidence="1">Belongs to the phosphohexose mutase family.</text>
</comment>
<dbReference type="InterPro" id="IPR005844">
    <property type="entry name" value="A-D-PHexomutase_a/b/a-I"/>
</dbReference>
<dbReference type="AlphaFoldDB" id="A0A0M3JEC8"/>
<dbReference type="PANTHER" id="PTHR45955:SF1">
    <property type="entry name" value="PHOSPHOACETYLGLUCOSAMINE MUTASE"/>
    <property type="match status" value="1"/>
</dbReference>
<accession>A0A0M3JEC8</accession>
<dbReference type="GO" id="GO:0006048">
    <property type="term" value="P:UDP-N-acetylglucosamine biosynthetic process"/>
    <property type="evidence" value="ECO:0007669"/>
    <property type="project" value="TreeGrafter"/>
</dbReference>
<feature type="domain" description="Alpha-D-phosphohexomutase alpha/beta/alpha" evidence="2">
    <location>
        <begin position="25"/>
        <end position="84"/>
    </location>
</feature>
<organism evidence="3">
    <name type="scientific">Anisakis simplex</name>
    <name type="common">Herring worm</name>
    <dbReference type="NCBI Taxonomy" id="6269"/>
    <lineage>
        <taxon>Eukaryota</taxon>
        <taxon>Metazoa</taxon>
        <taxon>Ecdysozoa</taxon>
        <taxon>Nematoda</taxon>
        <taxon>Chromadorea</taxon>
        <taxon>Rhabditida</taxon>
        <taxon>Spirurina</taxon>
        <taxon>Ascaridomorpha</taxon>
        <taxon>Ascaridoidea</taxon>
        <taxon>Anisakidae</taxon>
        <taxon>Anisakis</taxon>
        <taxon>Anisakis simplex complex</taxon>
    </lineage>
</organism>
<dbReference type="Pfam" id="PF02878">
    <property type="entry name" value="PGM_PMM_I"/>
    <property type="match status" value="1"/>
</dbReference>
<dbReference type="WBParaSite" id="ASIM_0000597201-mRNA-1">
    <property type="protein sequence ID" value="ASIM_0000597201-mRNA-1"/>
    <property type="gene ID" value="ASIM_0000597201"/>
</dbReference>
<dbReference type="PANTHER" id="PTHR45955">
    <property type="entry name" value="PHOSPHOACETYLGLUCOSAMINE MUTASE"/>
    <property type="match status" value="1"/>
</dbReference>
<evidence type="ECO:0000259" key="2">
    <source>
        <dbReference type="Pfam" id="PF02878"/>
    </source>
</evidence>
<proteinExistence type="inferred from homology"/>
<sequence length="115" mass="13192">LEAVFKVVGNIFRDDEFPTVYRAMESGYAAGEDVHNARVLSGYDTRESSQYLQTALKSGVQLSKAQFYSYDLLTTPQLHYIVRCENDAEYGFRGEEGYYRTFSSAFNTMLKVSFY</sequence>
<dbReference type="InterPro" id="IPR016055">
    <property type="entry name" value="A-D-PHexomutase_a/b/a-I/II/III"/>
</dbReference>
<dbReference type="GO" id="GO:0005975">
    <property type="term" value="P:carbohydrate metabolic process"/>
    <property type="evidence" value="ECO:0007669"/>
    <property type="project" value="InterPro"/>
</dbReference>
<dbReference type="Gene3D" id="3.40.120.10">
    <property type="entry name" value="Alpha-D-Glucose-1,6-Bisphosphate, subunit A, domain 3"/>
    <property type="match status" value="1"/>
</dbReference>